<organism evidence="1 2">
    <name type="scientific">Penicillium italicum</name>
    <name type="common">Blue mold</name>
    <dbReference type="NCBI Taxonomy" id="40296"/>
    <lineage>
        <taxon>Eukaryota</taxon>
        <taxon>Fungi</taxon>
        <taxon>Dikarya</taxon>
        <taxon>Ascomycota</taxon>
        <taxon>Pezizomycotina</taxon>
        <taxon>Eurotiomycetes</taxon>
        <taxon>Eurotiomycetidae</taxon>
        <taxon>Eurotiales</taxon>
        <taxon>Aspergillaceae</taxon>
        <taxon>Penicillium</taxon>
    </lineage>
</organism>
<dbReference type="OrthoDB" id="3509362at2759"/>
<protein>
    <submittedName>
        <fullName evidence="1">Alcohol dehydrogenase superfamily, zinc-type</fullName>
    </submittedName>
</protein>
<dbReference type="PhylomeDB" id="A0A0A2KT87"/>
<keyword evidence="2" id="KW-1185">Reference proteome</keyword>
<gene>
    <name evidence="1" type="ORF">PITC_094290</name>
</gene>
<dbReference type="PANTHER" id="PTHR43482:SF1">
    <property type="entry name" value="PROTEIN AST1-RELATED"/>
    <property type="match status" value="1"/>
</dbReference>
<reference evidence="1 2" key="1">
    <citation type="journal article" date="2015" name="Mol. Plant Microbe Interact.">
        <title>Genome, transcriptome, and functional analyses of Penicillium expansum provide new insights into secondary metabolism and pathogenicity.</title>
        <authorList>
            <person name="Ballester A.R."/>
            <person name="Marcet-Houben M."/>
            <person name="Levin E."/>
            <person name="Sela N."/>
            <person name="Selma-Lazaro C."/>
            <person name="Carmona L."/>
            <person name="Wisniewski M."/>
            <person name="Droby S."/>
            <person name="Gonzalez-Candelas L."/>
            <person name="Gabaldon T."/>
        </authorList>
    </citation>
    <scope>NUCLEOTIDE SEQUENCE [LARGE SCALE GENOMIC DNA]</scope>
    <source>
        <strain evidence="1 2">PHI-1</strain>
    </source>
</reference>
<dbReference type="InterPro" id="IPR052585">
    <property type="entry name" value="Lipid_raft_assoc_Zn_ADH"/>
</dbReference>
<dbReference type="Gene3D" id="3.40.50.720">
    <property type="entry name" value="NAD(P)-binding Rossmann-like Domain"/>
    <property type="match status" value="1"/>
</dbReference>
<dbReference type="InterPro" id="IPR011032">
    <property type="entry name" value="GroES-like_sf"/>
</dbReference>
<sequence length="403" mass="43057">MKPAKPASATMNEQTFVPATMRAVYYSNIVTGNEYSPAANVRQNNRELDAGLAAGALLDTDYLSPRPSAHQYLLKIQAATWGHMEAPPTRVVSQRYASTRVPLHNVCGTVISTPTEDHMKPGGPQFKIGDAVFGMLSFTRDGGAADYALATEDELSLKPMNISAAEAASVVTPALVIKQALSRYFATPVPATSDGKGPTSLKPLHVLVINGDDSKIGRIAVQLLRAETATLAFARPWICAVCERHGSEAFKRESGVDEILVSPPSPNQTVDLAATFHAREWGTADIILDFSIGATSQLARASSVLKNNGLVIALRMPCPKVESTVSRGQDILCPDDSVVRFRYVAASPDGVALAQIAELIEGNKITIGETTIIDLVDASNFITTGFKEAPSRLADDEVVVRVN</sequence>
<dbReference type="PANTHER" id="PTHR43482">
    <property type="entry name" value="PROTEIN AST1-RELATED"/>
    <property type="match status" value="1"/>
</dbReference>
<dbReference type="Proteomes" id="UP000030104">
    <property type="component" value="Unassembled WGS sequence"/>
</dbReference>
<evidence type="ECO:0000313" key="2">
    <source>
        <dbReference type="Proteomes" id="UP000030104"/>
    </source>
</evidence>
<dbReference type="AlphaFoldDB" id="A0A0A2KT87"/>
<comment type="caution">
    <text evidence="1">The sequence shown here is derived from an EMBL/GenBank/DDBJ whole genome shotgun (WGS) entry which is preliminary data.</text>
</comment>
<evidence type="ECO:0000313" key="1">
    <source>
        <dbReference type="EMBL" id="KGO67560.1"/>
    </source>
</evidence>
<name>A0A0A2KT87_PENIT</name>
<dbReference type="HOGENOM" id="CLU_026673_3_3_1"/>
<dbReference type="SUPFAM" id="SSF50129">
    <property type="entry name" value="GroES-like"/>
    <property type="match status" value="1"/>
</dbReference>
<dbReference type="EMBL" id="JQGA01001278">
    <property type="protein sequence ID" value="KGO67560.1"/>
    <property type="molecule type" value="Genomic_DNA"/>
</dbReference>
<dbReference type="Gene3D" id="3.90.180.10">
    <property type="entry name" value="Medium-chain alcohol dehydrogenases, catalytic domain"/>
    <property type="match status" value="1"/>
</dbReference>
<accession>A0A0A2KT87</accession>
<proteinExistence type="predicted"/>
<dbReference type="STRING" id="40296.A0A0A2KT87"/>